<proteinExistence type="predicted"/>
<gene>
    <name evidence="1" type="ORF">EZS28_028651</name>
</gene>
<name>A0A5J4UZF8_9EUKA</name>
<dbReference type="AlphaFoldDB" id="A0A5J4UZF8"/>
<sequence length="155" mass="17974">MMNALATRINRLLRVFYSKTKEIYAMSSDGLSISWENHTPQLQPPIPLLLRKIRKVKEDCVQTAVIIAAKWPGTFLYAELLEITVQMIRVGHNEQILILVYGMKKKQWSLTPGGIFMFKVYAFHQPRANLLLRLSTLYKWGPVNETQIGREMKQI</sequence>
<organism evidence="1 2">
    <name type="scientific">Streblomastix strix</name>
    <dbReference type="NCBI Taxonomy" id="222440"/>
    <lineage>
        <taxon>Eukaryota</taxon>
        <taxon>Metamonada</taxon>
        <taxon>Preaxostyla</taxon>
        <taxon>Oxymonadida</taxon>
        <taxon>Streblomastigidae</taxon>
        <taxon>Streblomastix</taxon>
    </lineage>
</organism>
<comment type="caution">
    <text evidence="1">The sequence shown here is derived from an EMBL/GenBank/DDBJ whole genome shotgun (WGS) entry which is preliminary data.</text>
</comment>
<dbReference type="EMBL" id="SNRW01010965">
    <property type="protein sequence ID" value="KAA6375818.1"/>
    <property type="molecule type" value="Genomic_DNA"/>
</dbReference>
<evidence type="ECO:0000313" key="2">
    <source>
        <dbReference type="Proteomes" id="UP000324800"/>
    </source>
</evidence>
<accession>A0A5J4UZF8</accession>
<protein>
    <submittedName>
        <fullName evidence="1">Uncharacterized protein</fullName>
    </submittedName>
</protein>
<evidence type="ECO:0000313" key="1">
    <source>
        <dbReference type="EMBL" id="KAA6375818.1"/>
    </source>
</evidence>
<dbReference type="Proteomes" id="UP000324800">
    <property type="component" value="Unassembled WGS sequence"/>
</dbReference>
<reference evidence="1 2" key="1">
    <citation type="submission" date="2019-03" db="EMBL/GenBank/DDBJ databases">
        <title>Single cell metagenomics reveals metabolic interactions within the superorganism composed of flagellate Streblomastix strix and complex community of Bacteroidetes bacteria on its surface.</title>
        <authorList>
            <person name="Treitli S.C."/>
            <person name="Kolisko M."/>
            <person name="Husnik F."/>
            <person name="Keeling P."/>
            <person name="Hampl V."/>
        </authorList>
    </citation>
    <scope>NUCLEOTIDE SEQUENCE [LARGE SCALE GENOMIC DNA]</scope>
    <source>
        <strain evidence="1">ST1C</strain>
    </source>
</reference>